<evidence type="ECO:0000313" key="3">
    <source>
        <dbReference type="Proteomes" id="UP000315759"/>
    </source>
</evidence>
<dbReference type="RefSeq" id="WP_142554334.1">
    <property type="nucleotide sequence ID" value="NZ_VIFX01000033.1"/>
</dbReference>
<dbReference type="AlphaFoldDB" id="A0A544VW93"/>
<sequence length="71" mass="7211">MRSLTIALAVVSAATAVALAPSAAAAPQCVNTGPTTTQCDTPGHSQITTSPPAMNDNAWWPYGGIVVGFPW</sequence>
<dbReference type="EMBL" id="VIFX01000033">
    <property type="protein sequence ID" value="TQR84258.1"/>
    <property type="molecule type" value="Genomic_DNA"/>
</dbReference>
<organism evidence="2 3">
    <name type="scientific">Mycolicibacterium hodleri</name>
    <dbReference type="NCBI Taxonomy" id="49897"/>
    <lineage>
        <taxon>Bacteria</taxon>
        <taxon>Bacillati</taxon>
        <taxon>Actinomycetota</taxon>
        <taxon>Actinomycetes</taxon>
        <taxon>Mycobacteriales</taxon>
        <taxon>Mycobacteriaceae</taxon>
        <taxon>Mycolicibacterium</taxon>
    </lineage>
</organism>
<dbReference type="Proteomes" id="UP000315759">
    <property type="component" value="Unassembled WGS sequence"/>
</dbReference>
<evidence type="ECO:0000313" key="2">
    <source>
        <dbReference type="EMBL" id="TQR84258.1"/>
    </source>
</evidence>
<keyword evidence="3" id="KW-1185">Reference proteome</keyword>
<protein>
    <submittedName>
        <fullName evidence="2">Uncharacterized protein</fullName>
    </submittedName>
</protein>
<reference evidence="2 3" key="1">
    <citation type="submission" date="2018-10" db="EMBL/GenBank/DDBJ databases">
        <title>Draft genome of Mycobacterium hodleri strain B.</title>
        <authorList>
            <person name="Amande T.J."/>
            <person name="Mcgenity T.J."/>
        </authorList>
    </citation>
    <scope>NUCLEOTIDE SEQUENCE [LARGE SCALE GENOMIC DNA]</scope>
    <source>
        <strain evidence="2 3">B</strain>
    </source>
</reference>
<evidence type="ECO:0000256" key="1">
    <source>
        <dbReference type="SAM" id="SignalP"/>
    </source>
</evidence>
<feature type="chain" id="PRO_5022206418" evidence="1">
    <location>
        <begin position="26"/>
        <end position="71"/>
    </location>
</feature>
<accession>A0A544VW93</accession>
<proteinExistence type="predicted"/>
<comment type="caution">
    <text evidence="2">The sequence shown here is derived from an EMBL/GenBank/DDBJ whole genome shotgun (WGS) entry which is preliminary data.</text>
</comment>
<feature type="signal peptide" evidence="1">
    <location>
        <begin position="1"/>
        <end position="25"/>
    </location>
</feature>
<name>A0A544VW93_9MYCO</name>
<gene>
    <name evidence="2" type="ORF">D8S82_23100</name>
</gene>
<keyword evidence="1" id="KW-0732">Signal</keyword>